<dbReference type="EMBL" id="LN614827">
    <property type="protein sequence ID" value="CEG56620.1"/>
    <property type="molecule type" value="Genomic_DNA"/>
</dbReference>
<dbReference type="RefSeq" id="WP_052673862.1">
    <property type="nucleotide sequence ID" value="NZ_LN614827.1"/>
</dbReference>
<accession>A0A098G549</accession>
<dbReference type="PANTHER" id="PTHR43739">
    <property type="entry name" value="XYLOGLUCANASE (EUROFUNG)"/>
    <property type="match status" value="1"/>
</dbReference>
<protein>
    <recommendedName>
        <fullName evidence="1">Bacterial repeat domain-containing protein</fullName>
    </recommendedName>
</protein>
<organism evidence="2 3">
    <name type="scientific">Legionella fallonii LLAP-10</name>
    <dbReference type="NCBI Taxonomy" id="1212491"/>
    <lineage>
        <taxon>Bacteria</taxon>
        <taxon>Pseudomonadati</taxon>
        <taxon>Pseudomonadota</taxon>
        <taxon>Gammaproteobacteria</taxon>
        <taxon>Legionellales</taxon>
        <taxon>Legionellaceae</taxon>
        <taxon>Legionella</taxon>
    </lineage>
</organism>
<evidence type="ECO:0000259" key="1">
    <source>
        <dbReference type="Pfam" id="PF18998"/>
    </source>
</evidence>
<keyword evidence="3" id="KW-1185">Reference proteome</keyword>
<name>A0A098G549_9GAMM</name>
<sequence>MKQLVKTSLLQFFTTVVAVLLSIMSYAGKPLWTFNPDPYYPPTVSITTVGTATIKYKITNNSRKTHTLAMQKIQGITPQSISPGDCSNPFILTYEQSCTLNLLVDGKALTGNVSGGPIVCQQGGLSQCYQPDANSILNITRIPVAQYLITPTADVDGTIKPNTPQTVIAGSNLTFTATPSAGYQVDQWIVDDGVAQKGGTTLTLSNIETNHTVEVTFARIGTIYAGTLSGLVYFSTDNGLTWTLTTTPSPGNTVNSVFSTPNTLYVGSADGKVYYSTDNGTLWSSTNSIPGATPVNSVFVTTTSNTTTIYVGTSDGTVYSSTDGGTIWNSTSTHPSSSAVNSIFITPSNTIYLGSQDGNVYFSENNGMNWHQITGPEASIPVPIQNVFATNSQLYVNTRQTSSNNTLPNGTIDFEYAYFSNSLTDANPTWTLFSQISYTLFVNSDASVIHAGTQGGYVYSLTTGDELGFITYSPITSLFFLG</sequence>
<dbReference type="OrthoDB" id="5642345at2"/>
<proteinExistence type="predicted"/>
<dbReference type="InterPro" id="IPR044060">
    <property type="entry name" value="Bacterial_rp_domain"/>
</dbReference>
<dbReference type="Proteomes" id="UP000032430">
    <property type="component" value="Chromosome I"/>
</dbReference>
<reference evidence="3" key="1">
    <citation type="submission" date="2014-09" db="EMBL/GenBank/DDBJ databases">
        <authorList>
            <person name="Gomez-Valero L."/>
        </authorList>
    </citation>
    <scope>NUCLEOTIDE SEQUENCE [LARGE SCALE GENOMIC DNA]</scope>
    <source>
        <strain evidence="3">ATCC700992</strain>
    </source>
</reference>
<dbReference type="GO" id="GO:0010411">
    <property type="term" value="P:xyloglucan metabolic process"/>
    <property type="evidence" value="ECO:0007669"/>
    <property type="project" value="TreeGrafter"/>
</dbReference>
<dbReference type="SUPFAM" id="SSF110296">
    <property type="entry name" value="Oligoxyloglucan reducing end-specific cellobiohydrolase"/>
    <property type="match status" value="1"/>
</dbReference>
<dbReference type="InterPro" id="IPR052025">
    <property type="entry name" value="Xyloglucanase_GH74"/>
</dbReference>
<dbReference type="Gene3D" id="2.130.10.10">
    <property type="entry name" value="YVTN repeat-like/Quinoprotein amine dehydrogenase"/>
    <property type="match status" value="2"/>
</dbReference>
<dbReference type="AlphaFoldDB" id="A0A098G549"/>
<dbReference type="Pfam" id="PF18998">
    <property type="entry name" value="Flg_new_2"/>
    <property type="match status" value="1"/>
</dbReference>
<dbReference type="PANTHER" id="PTHR43739:SF5">
    <property type="entry name" value="EXO-ALPHA-SIALIDASE"/>
    <property type="match status" value="1"/>
</dbReference>
<dbReference type="STRING" id="1212491.LFA_1188"/>
<dbReference type="HOGENOM" id="CLU_699790_0_0_6"/>
<dbReference type="KEGG" id="lfa:LFA_1188"/>
<dbReference type="InterPro" id="IPR015943">
    <property type="entry name" value="WD40/YVTN_repeat-like_dom_sf"/>
</dbReference>
<evidence type="ECO:0000313" key="2">
    <source>
        <dbReference type="EMBL" id="CEG56620.1"/>
    </source>
</evidence>
<evidence type="ECO:0000313" key="3">
    <source>
        <dbReference type="Proteomes" id="UP000032430"/>
    </source>
</evidence>
<gene>
    <name evidence="2" type="ORF">LFA_1188</name>
</gene>
<feature type="domain" description="Bacterial repeat" evidence="1">
    <location>
        <begin position="147"/>
        <end position="220"/>
    </location>
</feature>